<evidence type="ECO:0000256" key="1">
    <source>
        <dbReference type="ARBA" id="ARBA00001966"/>
    </source>
</evidence>
<dbReference type="Pfam" id="PF04055">
    <property type="entry name" value="Radical_SAM"/>
    <property type="match status" value="1"/>
</dbReference>
<dbReference type="Proteomes" id="UP001162891">
    <property type="component" value="Chromosome"/>
</dbReference>
<dbReference type="PROSITE" id="PS51918">
    <property type="entry name" value="RADICAL_SAM"/>
    <property type="match status" value="1"/>
</dbReference>
<gene>
    <name evidence="8" type="ORF">AMOR_01340</name>
</gene>
<dbReference type="CDD" id="cd01335">
    <property type="entry name" value="Radical_SAM"/>
    <property type="match status" value="1"/>
</dbReference>
<keyword evidence="4" id="KW-0479">Metal-binding</keyword>
<dbReference type="SFLD" id="SFLDS00029">
    <property type="entry name" value="Radical_SAM"/>
    <property type="match status" value="1"/>
</dbReference>
<protein>
    <submittedName>
        <fullName evidence="8">Radical SAM/SPASM domain-containing protein</fullName>
    </submittedName>
</protein>
<evidence type="ECO:0000256" key="2">
    <source>
        <dbReference type="ARBA" id="ARBA00022485"/>
    </source>
</evidence>
<accession>A0ABM7WNU9</accession>
<reference evidence="9" key="1">
    <citation type="journal article" date="2022" name="Int. J. Syst. Evol. Microbiol.">
        <title>Anaeromyxobacter oryzae sp. nov., Anaeromyxobacter diazotrophicus sp. nov. and Anaeromyxobacter paludicola sp. nov., isolated from paddy soils.</title>
        <authorList>
            <person name="Itoh H."/>
            <person name="Xu Z."/>
            <person name="Mise K."/>
            <person name="Masuda Y."/>
            <person name="Ushijima N."/>
            <person name="Hayakawa C."/>
            <person name="Shiratori Y."/>
            <person name="Senoo K."/>
        </authorList>
    </citation>
    <scope>NUCLEOTIDE SEQUENCE [LARGE SCALE GENOMIC DNA]</scope>
    <source>
        <strain evidence="9">Red232</strain>
    </source>
</reference>
<dbReference type="InterPro" id="IPR013785">
    <property type="entry name" value="Aldolase_TIM"/>
</dbReference>
<name>A0ABM7WNU9_9BACT</name>
<dbReference type="SUPFAM" id="SSF102114">
    <property type="entry name" value="Radical SAM enzymes"/>
    <property type="match status" value="1"/>
</dbReference>
<keyword evidence="3" id="KW-0949">S-adenosyl-L-methionine</keyword>
<dbReference type="InterPro" id="IPR007197">
    <property type="entry name" value="rSAM"/>
</dbReference>
<dbReference type="SFLD" id="SFLDG01067">
    <property type="entry name" value="SPASM/twitch_domain_containing"/>
    <property type="match status" value="1"/>
</dbReference>
<dbReference type="InterPro" id="IPR023885">
    <property type="entry name" value="4Fe4S-binding_SPASM_dom"/>
</dbReference>
<feature type="domain" description="Radical SAM core" evidence="7">
    <location>
        <begin position="21"/>
        <end position="242"/>
    </location>
</feature>
<sequence length="367" mass="40252">MARGWPRRALHPLYRRLETRVHPLRYLFLEVTSRCNLRCRHCGSDCDRTPRDGELSTDEWLAVVDRIADGFDPRTLVLVLTGGEPLCRPDLDRILERIHARGLAWGMVTNGQALGTAALRHLLGRGLQSLTVSLDGLRPSHDALRGAPGAFDRALRAIRAAAEAHAAGLLRFTDVVTCVHPANLDELHSVRALLEASGVPAWRLFPIFPRGRAREHPDLLLGPAELRRLLDFIAAARRPPGALRIQLSCEGWLPPAIDRAVRDEPYFCRAGISVASVLCDGAIGACPSVSRALVQGNVRSDDLVEVWERRFAPHRERGWMRTGACAGCRDFPRCLGNSLHLWDGEAGATACCTRDAACGGAPPLRSP</sequence>
<comment type="cofactor">
    <cofactor evidence="1">
        <name>[4Fe-4S] cluster</name>
        <dbReference type="ChEBI" id="CHEBI:49883"/>
    </cofactor>
</comment>
<evidence type="ECO:0000256" key="4">
    <source>
        <dbReference type="ARBA" id="ARBA00022723"/>
    </source>
</evidence>
<dbReference type="PIRSF" id="PIRSF037420">
    <property type="entry name" value="PQQ_syn_pqqE"/>
    <property type="match status" value="1"/>
</dbReference>
<dbReference type="SFLD" id="SFLDG01386">
    <property type="entry name" value="main_SPASM_domain-containing"/>
    <property type="match status" value="1"/>
</dbReference>
<dbReference type="RefSeq" id="WP_248357536.1">
    <property type="nucleotide sequence ID" value="NZ_AP025591.1"/>
</dbReference>
<evidence type="ECO:0000313" key="9">
    <source>
        <dbReference type="Proteomes" id="UP001162891"/>
    </source>
</evidence>
<evidence type="ECO:0000256" key="6">
    <source>
        <dbReference type="ARBA" id="ARBA00023014"/>
    </source>
</evidence>
<evidence type="ECO:0000256" key="5">
    <source>
        <dbReference type="ARBA" id="ARBA00023004"/>
    </source>
</evidence>
<dbReference type="PANTHER" id="PTHR11228:SF7">
    <property type="entry name" value="PQQA PEPTIDE CYCLASE"/>
    <property type="match status" value="1"/>
</dbReference>
<dbReference type="EMBL" id="AP025591">
    <property type="protein sequence ID" value="BDG01138.1"/>
    <property type="molecule type" value="Genomic_DNA"/>
</dbReference>
<keyword evidence="2" id="KW-0004">4Fe-4S</keyword>
<keyword evidence="5" id="KW-0408">Iron</keyword>
<dbReference type="InterPro" id="IPR050377">
    <property type="entry name" value="Radical_SAM_PqqE_MftC-like"/>
</dbReference>
<organism evidence="8 9">
    <name type="scientific">Anaeromyxobacter oryzae</name>
    <dbReference type="NCBI Taxonomy" id="2918170"/>
    <lineage>
        <taxon>Bacteria</taxon>
        <taxon>Pseudomonadati</taxon>
        <taxon>Myxococcota</taxon>
        <taxon>Myxococcia</taxon>
        <taxon>Myxococcales</taxon>
        <taxon>Cystobacterineae</taxon>
        <taxon>Anaeromyxobacteraceae</taxon>
        <taxon>Anaeromyxobacter</taxon>
    </lineage>
</organism>
<dbReference type="InterPro" id="IPR058240">
    <property type="entry name" value="rSAM_sf"/>
</dbReference>
<keyword evidence="9" id="KW-1185">Reference proteome</keyword>
<proteinExistence type="predicted"/>
<dbReference type="InterPro" id="IPR017200">
    <property type="entry name" value="PqqE-like"/>
</dbReference>
<keyword evidence="6" id="KW-0411">Iron-sulfur</keyword>
<evidence type="ECO:0000313" key="8">
    <source>
        <dbReference type="EMBL" id="BDG01138.1"/>
    </source>
</evidence>
<dbReference type="PANTHER" id="PTHR11228">
    <property type="entry name" value="RADICAL SAM DOMAIN PROTEIN"/>
    <property type="match status" value="1"/>
</dbReference>
<dbReference type="Pfam" id="PF13186">
    <property type="entry name" value="SPASM"/>
    <property type="match status" value="1"/>
</dbReference>
<dbReference type="Gene3D" id="3.20.20.70">
    <property type="entry name" value="Aldolase class I"/>
    <property type="match status" value="1"/>
</dbReference>
<evidence type="ECO:0000256" key="3">
    <source>
        <dbReference type="ARBA" id="ARBA00022691"/>
    </source>
</evidence>
<evidence type="ECO:0000259" key="7">
    <source>
        <dbReference type="PROSITE" id="PS51918"/>
    </source>
</evidence>